<comment type="similarity">
    <text evidence="1 12">Belongs to the Nth/MutY family.</text>
</comment>
<evidence type="ECO:0000256" key="6">
    <source>
        <dbReference type="ARBA" id="ARBA00023004"/>
    </source>
</evidence>
<proteinExistence type="inferred from homology"/>
<dbReference type="NCBIfam" id="TIGR01083">
    <property type="entry name" value="nth"/>
    <property type="match status" value="1"/>
</dbReference>
<dbReference type="InterPro" id="IPR003651">
    <property type="entry name" value="Endonuclease3_FeS-loop_motif"/>
</dbReference>
<dbReference type="HAMAP" id="MF_00942">
    <property type="entry name" value="Nth"/>
    <property type="match status" value="1"/>
</dbReference>
<dbReference type="GO" id="GO:0046872">
    <property type="term" value="F:metal ion binding"/>
    <property type="evidence" value="ECO:0007669"/>
    <property type="project" value="UniProtKB-KW"/>
</dbReference>
<accession>L0K9T9</accession>
<keyword evidence="15" id="KW-1185">Reference proteome</keyword>
<keyword evidence="9 12" id="KW-0234">DNA repair</keyword>
<feature type="binding site" evidence="12">
    <location>
        <position position="207"/>
    </location>
    <ligand>
        <name>[4Fe-4S] cluster</name>
        <dbReference type="ChEBI" id="CHEBI:49883"/>
    </ligand>
</feature>
<keyword evidence="4 12" id="KW-0227">DNA damage</keyword>
<keyword evidence="7 12" id="KW-0411">Iron-sulfur</keyword>
<evidence type="ECO:0000256" key="1">
    <source>
        <dbReference type="ARBA" id="ARBA00008343"/>
    </source>
</evidence>
<dbReference type="SMART" id="SM00525">
    <property type="entry name" value="FES"/>
    <property type="match status" value="1"/>
</dbReference>
<dbReference type="InterPro" id="IPR023170">
    <property type="entry name" value="HhH_base_excis_C"/>
</dbReference>
<dbReference type="InterPro" id="IPR003265">
    <property type="entry name" value="HhH-GPD_domain"/>
</dbReference>
<evidence type="ECO:0000256" key="9">
    <source>
        <dbReference type="ARBA" id="ARBA00023204"/>
    </source>
</evidence>
<evidence type="ECO:0000313" key="15">
    <source>
        <dbReference type="Proteomes" id="UP000010880"/>
    </source>
</evidence>
<keyword evidence="14" id="KW-0540">Nuclease</keyword>
<comment type="function">
    <text evidence="12">DNA repair enzyme that has both DNA N-glycosylase activity and AP-lyase activity. The DNA N-glycosylase activity releases various damaged pyrimidines from DNA by cleaving the N-glycosidic bond, leaving an AP (apurinic/apyrimidinic) site. The AP-lyase activity cleaves the phosphodiester bond 3' to the AP site by a beta-elimination, leaving a 3'-terminal unsaturated sugar and a product with a terminal 5'-phosphate.</text>
</comment>
<gene>
    <name evidence="12" type="primary">nth</name>
    <name evidence="14" type="ordered locus">Halha_0897</name>
</gene>
<evidence type="ECO:0000256" key="8">
    <source>
        <dbReference type="ARBA" id="ARBA00023125"/>
    </source>
</evidence>
<dbReference type="OrthoDB" id="9800977at2"/>
<keyword evidence="11 12" id="KW-0326">Glycosidase</keyword>
<feature type="binding site" evidence="12">
    <location>
        <position position="201"/>
    </location>
    <ligand>
        <name>[4Fe-4S] cluster</name>
        <dbReference type="ChEBI" id="CHEBI:49883"/>
    </ligand>
</feature>
<dbReference type="GO" id="GO:0140078">
    <property type="term" value="F:class I DNA-(apurinic or apyrimidinic site) endonuclease activity"/>
    <property type="evidence" value="ECO:0007669"/>
    <property type="project" value="UniProtKB-EC"/>
</dbReference>
<dbReference type="GO" id="GO:0019104">
    <property type="term" value="F:DNA N-glycosylase activity"/>
    <property type="evidence" value="ECO:0007669"/>
    <property type="project" value="UniProtKB-UniRule"/>
</dbReference>
<evidence type="ECO:0000256" key="5">
    <source>
        <dbReference type="ARBA" id="ARBA00022801"/>
    </source>
</evidence>
<evidence type="ECO:0000256" key="7">
    <source>
        <dbReference type="ARBA" id="ARBA00023014"/>
    </source>
</evidence>
<keyword evidence="14" id="KW-0255">Endonuclease</keyword>
<comment type="cofactor">
    <cofactor evidence="12">
        <name>[4Fe-4S] cluster</name>
        <dbReference type="ChEBI" id="CHEBI:49883"/>
    </cofactor>
    <text evidence="12">Binds 1 [4Fe-4S] cluster.</text>
</comment>
<evidence type="ECO:0000256" key="2">
    <source>
        <dbReference type="ARBA" id="ARBA00022485"/>
    </source>
</evidence>
<dbReference type="PROSITE" id="PS01155">
    <property type="entry name" value="ENDONUCLEASE_III_2"/>
    <property type="match status" value="1"/>
</dbReference>
<dbReference type="Gene3D" id="1.10.340.30">
    <property type="entry name" value="Hypothetical protein, domain 2"/>
    <property type="match status" value="1"/>
</dbReference>
<dbReference type="PANTHER" id="PTHR10359">
    <property type="entry name" value="A/G-SPECIFIC ADENINE GLYCOSYLASE/ENDONUCLEASE III"/>
    <property type="match status" value="1"/>
</dbReference>
<keyword evidence="8 12" id="KW-0238">DNA-binding</keyword>
<feature type="binding site" evidence="12">
    <location>
        <position position="191"/>
    </location>
    <ligand>
        <name>[4Fe-4S] cluster</name>
        <dbReference type="ChEBI" id="CHEBI:49883"/>
    </ligand>
</feature>
<comment type="catalytic activity">
    <reaction evidence="12">
        <text>2'-deoxyribonucleotide-(2'-deoxyribose 5'-phosphate)-2'-deoxyribonucleotide-DNA = a 3'-end 2'-deoxyribonucleotide-(2,3-dehydro-2,3-deoxyribose 5'-phosphate)-DNA + a 5'-end 5'-phospho-2'-deoxyribonucleoside-DNA + H(+)</text>
        <dbReference type="Rhea" id="RHEA:66592"/>
        <dbReference type="Rhea" id="RHEA-COMP:13180"/>
        <dbReference type="Rhea" id="RHEA-COMP:16897"/>
        <dbReference type="Rhea" id="RHEA-COMP:17067"/>
        <dbReference type="ChEBI" id="CHEBI:15378"/>
        <dbReference type="ChEBI" id="CHEBI:136412"/>
        <dbReference type="ChEBI" id="CHEBI:157695"/>
        <dbReference type="ChEBI" id="CHEBI:167181"/>
        <dbReference type="EC" id="4.2.99.18"/>
    </reaction>
</comment>
<dbReference type="GO" id="GO:0006285">
    <property type="term" value="P:base-excision repair, AP site formation"/>
    <property type="evidence" value="ECO:0007669"/>
    <property type="project" value="TreeGrafter"/>
</dbReference>
<dbReference type="eggNOG" id="COG0177">
    <property type="taxonomic scope" value="Bacteria"/>
</dbReference>
<dbReference type="Pfam" id="PF00730">
    <property type="entry name" value="HhH-GPD"/>
    <property type="match status" value="1"/>
</dbReference>
<protein>
    <recommendedName>
        <fullName evidence="12">Endonuclease III</fullName>
        <ecNumber evidence="12">4.2.99.18</ecNumber>
    </recommendedName>
    <alternativeName>
        <fullName evidence="12">DNA-(apurinic or apyrimidinic site) lyase</fullName>
    </alternativeName>
</protein>
<dbReference type="GO" id="GO:0051539">
    <property type="term" value="F:4 iron, 4 sulfur cluster binding"/>
    <property type="evidence" value="ECO:0007669"/>
    <property type="project" value="UniProtKB-UniRule"/>
</dbReference>
<keyword evidence="10 12" id="KW-0456">Lyase</keyword>
<dbReference type="EC" id="4.2.99.18" evidence="12"/>
<evidence type="ECO:0000313" key="14">
    <source>
        <dbReference type="EMBL" id="AGB40863.1"/>
    </source>
</evidence>
<dbReference type="Pfam" id="PF10576">
    <property type="entry name" value="EndIII_4Fe-2S"/>
    <property type="match status" value="1"/>
</dbReference>
<evidence type="ECO:0000259" key="13">
    <source>
        <dbReference type="SMART" id="SM00478"/>
    </source>
</evidence>
<dbReference type="KEGG" id="hhl:Halha_0897"/>
<dbReference type="STRING" id="748449.Halha_0897"/>
<dbReference type="SUPFAM" id="SSF48150">
    <property type="entry name" value="DNA-glycosylase"/>
    <property type="match status" value="1"/>
</dbReference>
<dbReference type="HOGENOM" id="CLU_012862_3_3_9"/>
<dbReference type="PIRSF" id="PIRSF001435">
    <property type="entry name" value="Nth"/>
    <property type="match status" value="1"/>
</dbReference>
<evidence type="ECO:0000256" key="12">
    <source>
        <dbReference type="HAMAP-Rule" id="MF_00942"/>
    </source>
</evidence>
<name>L0K9T9_HALHC</name>
<dbReference type="Gene3D" id="1.10.1670.10">
    <property type="entry name" value="Helix-hairpin-Helix base-excision DNA repair enzymes (C-terminal)"/>
    <property type="match status" value="1"/>
</dbReference>
<dbReference type="InterPro" id="IPR005759">
    <property type="entry name" value="Nth"/>
</dbReference>
<reference evidence="15" key="1">
    <citation type="submission" date="2012-02" db="EMBL/GenBank/DDBJ databases">
        <title>The complete genome of Halobacteroides halobius DSM 5150.</title>
        <authorList>
            <person name="Lucas S."/>
            <person name="Copeland A."/>
            <person name="Lapidus A."/>
            <person name="Glavina del Rio T."/>
            <person name="Dalin E."/>
            <person name="Tice H."/>
            <person name="Bruce D."/>
            <person name="Goodwin L."/>
            <person name="Pitluck S."/>
            <person name="Peters L."/>
            <person name="Mikhailova N."/>
            <person name="Gu W."/>
            <person name="Kyrpides N."/>
            <person name="Mavromatis K."/>
            <person name="Ivanova N."/>
            <person name="Brettin T."/>
            <person name="Detter J.C."/>
            <person name="Han C."/>
            <person name="Larimer F."/>
            <person name="Land M."/>
            <person name="Hauser L."/>
            <person name="Markowitz V."/>
            <person name="Cheng J.-F."/>
            <person name="Hugenholtz P."/>
            <person name="Woyke T."/>
            <person name="Wu D."/>
            <person name="Tindall B."/>
            <person name="Pomrenke H."/>
            <person name="Brambilla E."/>
            <person name="Klenk H.-P."/>
            <person name="Eisen J.A."/>
        </authorList>
    </citation>
    <scope>NUCLEOTIDE SEQUENCE [LARGE SCALE GENOMIC DNA]</scope>
    <source>
        <strain evidence="15">ATCC 35273 / DSM 5150 / MD-1</strain>
    </source>
</reference>
<organism evidence="14 15">
    <name type="scientific">Halobacteroides halobius (strain ATCC 35273 / DSM 5150 / MD-1)</name>
    <dbReference type="NCBI Taxonomy" id="748449"/>
    <lineage>
        <taxon>Bacteria</taxon>
        <taxon>Bacillati</taxon>
        <taxon>Bacillota</taxon>
        <taxon>Clostridia</taxon>
        <taxon>Halanaerobiales</taxon>
        <taxon>Halobacteroidaceae</taxon>
        <taxon>Halobacteroides</taxon>
    </lineage>
</organism>
<evidence type="ECO:0000256" key="3">
    <source>
        <dbReference type="ARBA" id="ARBA00022723"/>
    </source>
</evidence>
<keyword evidence="3 12" id="KW-0479">Metal-binding</keyword>
<dbReference type="Pfam" id="PF00633">
    <property type="entry name" value="HHH"/>
    <property type="match status" value="1"/>
</dbReference>
<evidence type="ECO:0000256" key="11">
    <source>
        <dbReference type="ARBA" id="ARBA00023295"/>
    </source>
</evidence>
<feature type="domain" description="HhH-GPD" evidence="13">
    <location>
        <begin position="42"/>
        <end position="189"/>
    </location>
</feature>
<dbReference type="InterPro" id="IPR011257">
    <property type="entry name" value="DNA_glycosylase"/>
</dbReference>
<evidence type="ECO:0000256" key="4">
    <source>
        <dbReference type="ARBA" id="ARBA00022763"/>
    </source>
</evidence>
<keyword evidence="6 12" id="KW-0408">Iron</keyword>
<keyword evidence="5 12" id="KW-0378">Hydrolase</keyword>
<sequence>MKELKTKEETKDILKRLEQIYPDPETELQYSNPFELLVAVILSAQTTDKQVNKVTKDLFKDLKSPKDFARLEPQELEDYIRGVGLYRNKSKYLVKTSQKIIKDYDGKVPQSRSELMKLSGVGRKTANVVLSCAFDKDAIGVDTHVFRVANRIGLAGSDNVEETEKELMQVIPQNLWSLAHHWLIFHGRNICKSRTPKCDECIINEYCNYYN</sequence>
<dbReference type="AlphaFoldDB" id="L0K9T9"/>
<dbReference type="Proteomes" id="UP000010880">
    <property type="component" value="Chromosome"/>
</dbReference>
<dbReference type="RefSeq" id="WP_015326588.1">
    <property type="nucleotide sequence ID" value="NC_019978.1"/>
</dbReference>
<dbReference type="CDD" id="cd00056">
    <property type="entry name" value="ENDO3c"/>
    <property type="match status" value="1"/>
</dbReference>
<dbReference type="InterPro" id="IPR004036">
    <property type="entry name" value="Endonuclease-III-like_CS2"/>
</dbReference>
<evidence type="ECO:0000256" key="10">
    <source>
        <dbReference type="ARBA" id="ARBA00023239"/>
    </source>
</evidence>
<dbReference type="GO" id="GO:0003677">
    <property type="term" value="F:DNA binding"/>
    <property type="evidence" value="ECO:0007669"/>
    <property type="project" value="UniProtKB-UniRule"/>
</dbReference>
<feature type="binding site" evidence="12">
    <location>
        <position position="198"/>
    </location>
    <ligand>
        <name>[4Fe-4S] cluster</name>
        <dbReference type="ChEBI" id="CHEBI:49883"/>
    </ligand>
</feature>
<keyword evidence="2 12" id="KW-0004">4Fe-4S</keyword>
<dbReference type="FunFam" id="1.10.1670.10:FF:000001">
    <property type="entry name" value="Endonuclease III"/>
    <property type="match status" value="1"/>
</dbReference>
<dbReference type="EMBL" id="CP003359">
    <property type="protein sequence ID" value="AGB40863.1"/>
    <property type="molecule type" value="Genomic_DNA"/>
</dbReference>
<dbReference type="PANTHER" id="PTHR10359:SF18">
    <property type="entry name" value="ENDONUCLEASE III"/>
    <property type="match status" value="1"/>
</dbReference>
<dbReference type="FunFam" id="1.10.340.30:FF:000001">
    <property type="entry name" value="Endonuclease III"/>
    <property type="match status" value="1"/>
</dbReference>
<dbReference type="InterPro" id="IPR000445">
    <property type="entry name" value="HhH_motif"/>
</dbReference>
<dbReference type="SMART" id="SM00478">
    <property type="entry name" value="ENDO3c"/>
    <property type="match status" value="1"/>
</dbReference>
<dbReference type="PATRIC" id="fig|748449.3.peg.855"/>